<evidence type="ECO:0000313" key="6">
    <source>
        <dbReference type="EMBL" id="KAI1870230.1"/>
    </source>
</evidence>
<proteinExistence type="inferred from homology"/>
<comment type="PTM">
    <text evidence="5">C-terminal thiocarboxylation occurs in 2 steps, it is first acyl-adenylated (-COAMP) via the hesA/moeB/thiF part of UBA4, then thiocarboxylated (-COSH) via the rhodanese domain of UBA4.</text>
</comment>
<comment type="subcellular location">
    <subcellularLocation>
        <location evidence="5">Cytoplasm</location>
    </subcellularLocation>
</comment>
<dbReference type="EMBL" id="JAFIMR010000014">
    <property type="protein sequence ID" value="KAI1870230.1"/>
    <property type="molecule type" value="Genomic_DNA"/>
</dbReference>
<comment type="subunit">
    <text evidence="5">Heterotetramer; composed of 2 small (MOCS2A) and 2 large (MOCS2B) subunits.</text>
</comment>
<sequence length="196" mass="21579">MTPKPPKGQFTVLYFASAGSYTAREHDYFTAPLPISKLFGTLEEKHSGIQAKILDSCLVTVNLEYVDIPEKDDDPEQVVIKEGDEVAIIPPVNVLLLFHLCTAACLQRPNPPARRNANAFWITRTRSNKSRKKAIVEAMLTSAVKVVMVETWHPNGRVRISHRSAQCGQTSSSQAGAKSGNAFGVGTHVQDYGRRC</sequence>
<dbReference type="InterPro" id="IPR012675">
    <property type="entry name" value="Beta-grasp_dom_sf"/>
</dbReference>
<keyword evidence="7" id="KW-1185">Reference proteome</keyword>
<organism evidence="6 7">
    <name type="scientific">Neoarthrinium moseri</name>
    <dbReference type="NCBI Taxonomy" id="1658444"/>
    <lineage>
        <taxon>Eukaryota</taxon>
        <taxon>Fungi</taxon>
        <taxon>Dikarya</taxon>
        <taxon>Ascomycota</taxon>
        <taxon>Pezizomycotina</taxon>
        <taxon>Sordariomycetes</taxon>
        <taxon>Xylariomycetidae</taxon>
        <taxon>Amphisphaeriales</taxon>
        <taxon>Apiosporaceae</taxon>
        <taxon>Neoarthrinium</taxon>
    </lineage>
</organism>
<accession>A0A9Q0AR02</accession>
<comment type="function">
    <text evidence="5">Acts as a sulfur carrier required for molybdopterin biosynthesis. Component of the molybdopterin synthase complex that catalyzes the conversion of precursor Z into molybdopterin by mediating the incorporation of 2 sulfur atoms into precursor Z to generate a dithiolene group. In the complex, serves as sulfur donor by being thiocarboxylated (-COSH) at its C-terminus by UBA4. After interaction with MOCS2B, the sulfur is then transferred to precursor Z to form molybdopterin.</text>
</comment>
<evidence type="ECO:0000256" key="3">
    <source>
        <dbReference type="ARBA" id="ARBA00022741"/>
    </source>
</evidence>
<evidence type="ECO:0000256" key="1">
    <source>
        <dbReference type="ARBA" id="ARBA00022490"/>
    </source>
</evidence>
<dbReference type="HAMAP" id="MF_03051">
    <property type="entry name" value="MOCS2A"/>
    <property type="match status" value="1"/>
</dbReference>
<dbReference type="InterPro" id="IPR016155">
    <property type="entry name" value="Mopterin_synth/thiamin_S_b"/>
</dbReference>
<comment type="similarity">
    <text evidence="5">Belongs to the MoaD family. MOCS2A subfamily.</text>
</comment>
<evidence type="ECO:0000256" key="4">
    <source>
        <dbReference type="ARBA" id="ARBA00023150"/>
    </source>
</evidence>
<dbReference type="Gene3D" id="3.10.20.30">
    <property type="match status" value="1"/>
</dbReference>
<dbReference type="PANTHER" id="PTHR33359:SF1">
    <property type="entry name" value="MOLYBDOPTERIN SYNTHASE SULFUR CARRIER SUBUNIT"/>
    <property type="match status" value="1"/>
</dbReference>
<dbReference type="InterPro" id="IPR044672">
    <property type="entry name" value="MOCS2A"/>
</dbReference>
<keyword evidence="2" id="KW-0597">Phosphoprotein</keyword>
<comment type="caution">
    <text evidence="5">Lacks conserved residue(s) required for the propagation of feature annotation.</text>
</comment>
<dbReference type="AlphaFoldDB" id="A0A9Q0AR02"/>
<dbReference type="GO" id="GO:0006777">
    <property type="term" value="P:Mo-molybdopterin cofactor biosynthetic process"/>
    <property type="evidence" value="ECO:0007669"/>
    <property type="project" value="UniProtKB-UniRule"/>
</dbReference>
<gene>
    <name evidence="5" type="primary">cnxG</name>
    <name evidence="6" type="ORF">JX265_006400</name>
</gene>
<keyword evidence="4 5" id="KW-0501">Molybdenum cofactor biosynthesis</keyword>
<dbReference type="Proteomes" id="UP000829685">
    <property type="component" value="Unassembled WGS sequence"/>
</dbReference>
<dbReference type="GO" id="GO:0000166">
    <property type="term" value="F:nucleotide binding"/>
    <property type="evidence" value="ECO:0007669"/>
    <property type="project" value="UniProtKB-KW"/>
</dbReference>
<name>A0A9Q0AR02_9PEZI</name>
<dbReference type="Pfam" id="PF02597">
    <property type="entry name" value="ThiS"/>
    <property type="match status" value="1"/>
</dbReference>
<protein>
    <recommendedName>
        <fullName evidence="5">Molybdopterin synthase sulfur carrier subunit</fullName>
    </recommendedName>
    <alternativeName>
        <fullName evidence="5">Common component for nitrate reductase and xanthine dehydrogenase protein G</fullName>
    </alternativeName>
    <alternativeName>
        <fullName evidence="5">Molybdenum cofactor synthesis protein 2 small subunit</fullName>
    </alternativeName>
    <alternativeName>
        <fullName evidence="5">Molybdenum cofactor synthesis protein 2A</fullName>
    </alternativeName>
    <alternativeName>
        <fullName evidence="5">Sulfur carrier protein MOCS2A</fullName>
        <shortName evidence="5">MOCS2A</shortName>
    </alternativeName>
</protein>
<evidence type="ECO:0000256" key="2">
    <source>
        <dbReference type="ARBA" id="ARBA00022553"/>
    </source>
</evidence>
<dbReference type="InterPro" id="IPR028887">
    <property type="entry name" value="MOCS2A_euk"/>
</dbReference>
<reference evidence="6" key="1">
    <citation type="submission" date="2021-03" db="EMBL/GenBank/DDBJ databases">
        <title>Revisited historic fungal species revealed as producer of novel bioactive compounds through whole genome sequencing and comparative genomics.</title>
        <authorList>
            <person name="Vignolle G.A."/>
            <person name="Hochenegger N."/>
            <person name="Mach R.L."/>
            <person name="Mach-Aigner A.R."/>
            <person name="Javad Rahimi M."/>
            <person name="Salim K.A."/>
            <person name="Chan C.M."/>
            <person name="Lim L.B.L."/>
            <person name="Cai F."/>
            <person name="Druzhinina I.S."/>
            <person name="U'Ren J.M."/>
            <person name="Derntl C."/>
        </authorList>
    </citation>
    <scope>NUCLEOTIDE SEQUENCE</scope>
    <source>
        <strain evidence="6">TUCIM 5799</strain>
    </source>
</reference>
<comment type="caution">
    <text evidence="6">The sequence shown here is derived from an EMBL/GenBank/DDBJ whole genome shotgun (WGS) entry which is preliminary data.</text>
</comment>
<keyword evidence="1 5" id="KW-0963">Cytoplasm</keyword>
<dbReference type="GO" id="GO:0030366">
    <property type="term" value="F:molybdopterin synthase activity"/>
    <property type="evidence" value="ECO:0007669"/>
    <property type="project" value="UniProtKB-UniRule"/>
</dbReference>
<evidence type="ECO:0000256" key="5">
    <source>
        <dbReference type="HAMAP-Rule" id="MF_03051"/>
    </source>
</evidence>
<dbReference type="SUPFAM" id="SSF54285">
    <property type="entry name" value="MoaD/ThiS"/>
    <property type="match status" value="1"/>
</dbReference>
<dbReference type="InterPro" id="IPR003749">
    <property type="entry name" value="ThiS/MoaD-like"/>
</dbReference>
<dbReference type="GO" id="GO:1990140">
    <property type="term" value="C:molybdopterin synthase complex"/>
    <property type="evidence" value="ECO:0007669"/>
    <property type="project" value="UniProtKB-UniRule"/>
</dbReference>
<dbReference type="PANTHER" id="PTHR33359">
    <property type="entry name" value="MOLYBDOPTERIN SYNTHASE SULFUR CARRIER SUBUNIT"/>
    <property type="match status" value="1"/>
</dbReference>
<comment type="pathway">
    <text evidence="5">Cofactor biosynthesis; molybdopterin biosynthesis.</text>
</comment>
<keyword evidence="3 5" id="KW-0547">Nucleotide-binding</keyword>
<dbReference type="GO" id="GO:1990133">
    <property type="term" value="C:molybdopterin adenylyltransferase complex"/>
    <property type="evidence" value="ECO:0007669"/>
    <property type="project" value="TreeGrafter"/>
</dbReference>
<dbReference type="CDD" id="cd00754">
    <property type="entry name" value="Ubl_MoaD"/>
    <property type="match status" value="1"/>
</dbReference>
<evidence type="ECO:0000313" key="7">
    <source>
        <dbReference type="Proteomes" id="UP000829685"/>
    </source>
</evidence>